<evidence type="ECO:0000313" key="9">
    <source>
        <dbReference type="EMBL" id="GGG84106.1"/>
    </source>
</evidence>
<evidence type="ECO:0000256" key="3">
    <source>
        <dbReference type="ARBA" id="ARBA00022452"/>
    </source>
</evidence>
<gene>
    <name evidence="9" type="ORF">GCM10011585_29850</name>
</gene>
<comment type="subcellular location">
    <subcellularLocation>
        <location evidence="1">Cell outer membrane</location>
        <topology evidence="1">Multi-pass membrane protein</topology>
    </subcellularLocation>
</comment>
<dbReference type="SUPFAM" id="SSF49464">
    <property type="entry name" value="Carboxypeptidase regulatory domain-like"/>
    <property type="match status" value="1"/>
</dbReference>
<reference evidence="9" key="2">
    <citation type="submission" date="2020-09" db="EMBL/GenBank/DDBJ databases">
        <authorList>
            <person name="Sun Q."/>
            <person name="Zhou Y."/>
        </authorList>
    </citation>
    <scope>NUCLEOTIDE SEQUENCE</scope>
    <source>
        <strain evidence="9">CGMCC 1.12997</strain>
    </source>
</reference>
<proteinExistence type="predicted"/>
<dbReference type="Gene3D" id="2.60.40.1120">
    <property type="entry name" value="Carboxypeptidase-like, regulatory domain"/>
    <property type="match status" value="1"/>
</dbReference>
<reference evidence="9" key="1">
    <citation type="journal article" date="2014" name="Int. J. Syst. Evol. Microbiol.">
        <title>Complete genome sequence of Corynebacterium casei LMG S-19264T (=DSM 44701T), isolated from a smear-ripened cheese.</title>
        <authorList>
            <consortium name="US DOE Joint Genome Institute (JGI-PGF)"/>
            <person name="Walter F."/>
            <person name="Albersmeier A."/>
            <person name="Kalinowski J."/>
            <person name="Ruckert C."/>
        </authorList>
    </citation>
    <scope>NUCLEOTIDE SEQUENCE</scope>
    <source>
        <strain evidence="9">CGMCC 1.12997</strain>
    </source>
</reference>
<dbReference type="InterPro" id="IPR036942">
    <property type="entry name" value="Beta-barrel_TonB_sf"/>
</dbReference>
<dbReference type="GO" id="GO:0015344">
    <property type="term" value="F:siderophore uptake transmembrane transporter activity"/>
    <property type="evidence" value="ECO:0007669"/>
    <property type="project" value="TreeGrafter"/>
</dbReference>
<keyword evidence="3" id="KW-1134">Transmembrane beta strand</keyword>
<keyword evidence="6" id="KW-0998">Cell outer membrane</keyword>
<dbReference type="GO" id="GO:0044718">
    <property type="term" value="P:siderophore transmembrane transport"/>
    <property type="evidence" value="ECO:0007669"/>
    <property type="project" value="TreeGrafter"/>
</dbReference>
<dbReference type="InterPro" id="IPR039426">
    <property type="entry name" value="TonB-dep_rcpt-like"/>
</dbReference>
<dbReference type="GO" id="GO:0009279">
    <property type="term" value="C:cell outer membrane"/>
    <property type="evidence" value="ECO:0007669"/>
    <property type="project" value="UniProtKB-SubCell"/>
</dbReference>
<evidence type="ECO:0000259" key="8">
    <source>
        <dbReference type="Pfam" id="PF25183"/>
    </source>
</evidence>
<feature type="domain" description="TonB-dependent transporter Oar-like beta-barrel" evidence="8">
    <location>
        <begin position="236"/>
        <end position="1128"/>
    </location>
</feature>
<dbReference type="Gene3D" id="2.40.170.20">
    <property type="entry name" value="TonB-dependent receptor, beta-barrel domain"/>
    <property type="match status" value="1"/>
</dbReference>
<keyword evidence="10" id="KW-1185">Reference proteome</keyword>
<dbReference type="InterPro" id="IPR057601">
    <property type="entry name" value="Oar-like_b-barrel"/>
</dbReference>
<evidence type="ECO:0000256" key="1">
    <source>
        <dbReference type="ARBA" id="ARBA00004571"/>
    </source>
</evidence>
<dbReference type="PANTHER" id="PTHR30069">
    <property type="entry name" value="TONB-DEPENDENT OUTER MEMBRANE RECEPTOR"/>
    <property type="match status" value="1"/>
</dbReference>
<dbReference type="RefSeq" id="WP_188554965.1">
    <property type="nucleotide sequence ID" value="NZ_BMGT01000003.1"/>
</dbReference>
<dbReference type="Pfam" id="PF13620">
    <property type="entry name" value="CarboxypepD_reg"/>
    <property type="match status" value="1"/>
</dbReference>
<evidence type="ECO:0000256" key="2">
    <source>
        <dbReference type="ARBA" id="ARBA00022448"/>
    </source>
</evidence>
<feature type="chain" id="PRO_5036771358" description="TonB-dependent transporter Oar-like beta-barrel domain-containing protein" evidence="7">
    <location>
        <begin position="23"/>
        <end position="1135"/>
    </location>
</feature>
<dbReference type="SUPFAM" id="SSF56935">
    <property type="entry name" value="Porins"/>
    <property type="match status" value="1"/>
</dbReference>
<feature type="signal peptide" evidence="7">
    <location>
        <begin position="1"/>
        <end position="22"/>
    </location>
</feature>
<keyword evidence="4" id="KW-0812">Transmembrane</keyword>
<dbReference type="PANTHER" id="PTHR30069:SF46">
    <property type="entry name" value="OAR PROTEIN"/>
    <property type="match status" value="1"/>
</dbReference>
<accession>A0A917HN26</accession>
<dbReference type="AlphaFoldDB" id="A0A917HN26"/>
<comment type="caution">
    <text evidence="9">The sequence shown here is derived from an EMBL/GenBank/DDBJ whole genome shotgun (WGS) entry which is preliminary data.</text>
</comment>
<dbReference type="Proteomes" id="UP000647241">
    <property type="component" value="Unassembled WGS sequence"/>
</dbReference>
<evidence type="ECO:0000256" key="7">
    <source>
        <dbReference type="SAM" id="SignalP"/>
    </source>
</evidence>
<sequence>MRLGNLCAALLALVAMAGVGFAQTGSVTGQVFDPAGALVQNATVTATSSSIGLTRTATTTSAGLYNFAALPPSVYTVSVIAPGFQRLTRRNVILNIAATLPLNFTLSVASASTSIDVQDASAAPVETDSFQLSTVVDAKQINSLPLVLRDPYQLVLLAPGVVTAKNNIGGFSVNGQRDRNNNFMLDGADNNDTSVPGGQGGLSMANPDSTQEFRVITNNFDAEFGRNTGAIIDVLTRGGSNAFHGSVYEFGRYSALGARDFFNKKQNGRQDPYVRNDFGASIGGPIWKDRTFFFLNGEVQRFRTTLTSSQTTPTAAFRTGKFVYTDPIGGSQTPVDLTANPLTNPNNLSGLPQNPLVAKILNLAPVGQADNGDGVSTTYFFPSPDNLNSYNLTGRFDQRLTDKHQLTVRYIYGHAAESNPLHDEVLPGYGNISNITTTHNGVVSIASSFSVHAANVVRAGYNLNNTGDFCNHAAIDALTGTDSFGNGRDINIPYFFIFGCSALGDSNAQARLSSTILFADTFTYTRGAHSIKFGGEYHSVKDSNFDNFSSRNVLMLDNFTIFGYPSYSFYGSHSSPSVRGFEDLIWGAQGAVAYSSESQFFTRAGVRRANDLSRFRQHEGAVFAQDTWKVNSKLTAILGLRYAFNGVPYEKDGDLANFYGDASAALPAVGYFTFTSVGPGTGRQLYANNSGLVEPRVGFAYDLNGDGRTAIRGGFGIFHDRVFDNLFGSAKSNPPYQAQVNDYPFDGSPDTPTVSGFPFPGELTPSPNITNGQLLRAPVVIDPHLKMPTSQSYNLGIQHQLRGSLALEVNYVGSHTTHALRALDGAPPQPNLVQAAIAAGVRPDALTFNALYTGGTDANGTTFAPMVNNTAFYHEAFETSIASGNYNALQARLSGQIGRLTLIGSYTWSHSLDNGSDPIKPGAGDSFFPRNSFNLGPEYGNSDFDIRNRGTVAATYALPIGIGTAHLSSGLLGHLFEGIEISGIQQAQSGLPFDLRGTTDSLHTDAADRPQLIGAPYPSHRGTIVAAGKITGPAASAFTNEPYGETLSIHRNKFYGPGFINTDAVFQKTQTLHEQVKLVFRAESYNVFNHPNLASPPASSLTISSPTFGVSQSQLGQNDGTTGARQIQAALKVVF</sequence>
<keyword evidence="5" id="KW-0472">Membrane</keyword>
<keyword evidence="7" id="KW-0732">Signal</keyword>
<evidence type="ECO:0000256" key="6">
    <source>
        <dbReference type="ARBA" id="ARBA00023237"/>
    </source>
</evidence>
<dbReference type="EMBL" id="BMGT01000003">
    <property type="protein sequence ID" value="GGG84106.1"/>
    <property type="molecule type" value="Genomic_DNA"/>
</dbReference>
<evidence type="ECO:0000256" key="4">
    <source>
        <dbReference type="ARBA" id="ARBA00022692"/>
    </source>
</evidence>
<organism evidence="9 10">
    <name type="scientific">Edaphobacter dinghuensis</name>
    <dbReference type="NCBI Taxonomy" id="1560005"/>
    <lineage>
        <taxon>Bacteria</taxon>
        <taxon>Pseudomonadati</taxon>
        <taxon>Acidobacteriota</taxon>
        <taxon>Terriglobia</taxon>
        <taxon>Terriglobales</taxon>
        <taxon>Acidobacteriaceae</taxon>
        <taxon>Edaphobacter</taxon>
    </lineage>
</organism>
<dbReference type="Pfam" id="PF25183">
    <property type="entry name" value="OMP_b-brl_4"/>
    <property type="match status" value="1"/>
</dbReference>
<name>A0A917HN26_9BACT</name>
<protein>
    <recommendedName>
        <fullName evidence="8">TonB-dependent transporter Oar-like beta-barrel domain-containing protein</fullName>
    </recommendedName>
</protein>
<evidence type="ECO:0000256" key="5">
    <source>
        <dbReference type="ARBA" id="ARBA00023136"/>
    </source>
</evidence>
<keyword evidence="2" id="KW-0813">Transport</keyword>
<evidence type="ECO:0000313" key="10">
    <source>
        <dbReference type="Proteomes" id="UP000647241"/>
    </source>
</evidence>
<dbReference type="InterPro" id="IPR008969">
    <property type="entry name" value="CarboxyPept-like_regulatory"/>
</dbReference>